<evidence type="ECO:0000313" key="2">
    <source>
        <dbReference type="EMBL" id="TFK95419.1"/>
    </source>
</evidence>
<dbReference type="Proteomes" id="UP000305067">
    <property type="component" value="Unassembled WGS sequence"/>
</dbReference>
<proteinExistence type="predicted"/>
<dbReference type="EMBL" id="ML178886">
    <property type="protein sequence ID" value="TFK95419.1"/>
    <property type="molecule type" value="Genomic_DNA"/>
</dbReference>
<dbReference type="AlphaFoldDB" id="A0A5C3Q2Z5"/>
<evidence type="ECO:0000313" key="3">
    <source>
        <dbReference type="Proteomes" id="UP000305067"/>
    </source>
</evidence>
<accession>A0A5C3Q2Z5</accession>
<keyword evidence="3" id="KW-1185">Reference proteome</keyword>
<organism evidence="2 3">
    <name type="scientific">Pterulicium gracile</name>
    <dbReference type="NCBI Taxonomy" id="1884261"/>
    <lineage>
        <taxon>Eukaryota</taxon>
        <taxon>Fungi</taxon>
        <taxon>Dikarya</taxon>
        <taxon>Basidiomycota</taxon>
        <taxon>Agaricomycotina</taxon>
        <taxon>Agaricomycetes</taxon>
        <taxon>Agaricomycetidae</taxon>
        <taxon>Agaricales</taxon>
        <taxon>Pleurotineae</taxon>
        <taxon>Pterulaceae</taxon>
        <taxon>Pterulicium</taxon>
    </lineage>
</organism>
<dbReference type="OrthoDB" id="3211402at2759"/>
<reference evidence="2 3" key="1">
    <citation type="journal article" date="2019" name="Nat. Ecol. Evol.">
        <title>Megaphylogeny resolves global patterns of mushroom evolution.</title>
        <authorList>
            <person name="Varga T."/>
            <person name="Krizsan K."/>
            <person name="Foldi C."/>
            <person name="Dima B."/>
            <person name="Sanchez-Garcia M."/>
            <person name="Sanchez-Ramirez S."/>
            <person name="Szollosi G.J."/>
            <person name="Szarkandi J.G."/>
            <person name="Papp V."/>
            <person name="Albert L."/>
            <person name="Andreopoulos W."/>
            <person name="Angelini C."/>
            <person name="Antonin V."/>
            <person name="Barry K.W."/>
            <person name="Bougher N.L."/>
            <person name="Buchanan P."/>
            <person name="Buyck B."/>
            <person name="Bense V."/>
            <person name="Catcheside P."/>
            <person name="Chovatia M."/>
            <person name="Cooper J."/>
            <person name="Damon W."/>
            <person name="Desjardin D."/>
            <person name="Finy P."/>
            <person name="Geml J."/>
            <person name="Haridas S."/>
            <person name="Hughes K."/>
            <person name="Justo A."/>
            <person name="Karasinski D."/>
            <person name="Kautmanova I."/>
            <person name="Kiss B."/>
            <person name="Kocsube S."/>
            <person name="Kotiranta H."/>
            <person name="LaButti K.M."/>
            <person name="Lechner B.E."/>
            <person name="Liimatainen K."/>
            <person name="Lipzen A."/>
            <person name="Lukacs Z."/>
            <person name="Mihaltcheva S."/>
            <person name="Morgado L.N."/>
            <person name="Niskanen T."/>
            <person name="Noordeloos M.E."/>
            <person name="Ohm R.A."/>
            <person name="Ortiz-Santana B."/>
            <person name="Ovrebo C."/>
            <person name="Racz N."/>
            <person name="Riley R."/>
            <person name="Savchenko A."/>
            <person name="Shiryaev A."/>
            <person name="Soop K."/>
            <person name="Spirin V."/>
            <person name="Szebenyi C."/>
            <person name="Tomsovsky M."/>
            <person name="Tulloss R.E."/>
            <person name="Uehling J."/>
            <person name="Grigoriev I.V."/>
            <person name="Vagvolgyi C."/>
            <person name="Papp T."/>
            <person name="Martin F.M."/>
            <person name="Miettinen O."/>
            <person name="Hibbett D.S."/>
            <person name="Nagy L.G."/>
        </authorList>
    </citation>
    <scope>NUCLEOTIDE SEQUENCE [LARGE SCALE GENOMIC DNA]</scope>
    <source>
        <strain evidence="2 3">CBS 309.79</strain>
    </source>
</reference>
<feature type="region of interest" description="Disordered" evidence="1">
    <location>
        <begin position="27"/>
        <end position="46"/>
    </location>
</feature>
<sequence>MLLSIVSRPLILKKLFGIQSGAEQASETATAAPSSQQGVSATANAGDSNNATLESIARELFPEWSAINVKSMAGRITGQLASRHKQYREMSKELKQTGGGADGNKEIPLFVPNNGPDHDTGERACNIWEDLNRRWCLFTTCHRLWVTCNSTIPSMTTTGVGPHG</sequence>
<evidence type="ECO:0000256" key="1">
    <source>
        <dbReference type="SAM" id="MobiDB-lite"/>
    </source>
</evidence>
<gene>
    <name evidence="2" type="ORF">BDV98DRAFT_400558</name>
</gene>
<name>A0A5C3Q2Z5_9AGAR</name>
<protein>
    <submittedName>
        <fullName evidence="2">Uncharacterized protein</fullName>
    </submittedName>
</protein>